<protein>
    <recommendedName>
        <fullName evidence="3">NADH-ubiquinone oxidoreductase chain 4L</fullName>
    </recommendedName>
    <alternativeName>
        <fullName evidence="9">NADH dehydrogenase subunit 4L</fullName>
    </alternativeName>
</protein>
<dbReference type="Pfam" id="PF00420">
    <property type="entry name" value="Oxidored_q2"/>
    <property type="match status" value="1"/>
</dbReference>
<comment type="subcellular location">
    <subcellularLocation>
        <location evidence="1">Membrane</location>
        <topology evidence="1">Multi-pass membrane protein</topology>
    </subcellularLocation>
</comment>
<keyword evidence="6 10" id="KW-1133">Transmembrane helix</keyword>
<keyword evidence="11" id="KW-0496">Mitochondrion</keyword>
<evidence type="ECO:0000256" key="6">
    <source>
        <dbReference type="ARBA" id="ARBA00022989"/>
    </source>
</evidence>
<evidence type="ECO:0000256" key="3">
    <source>
        <dbReference type="ARBA" id="ARBA00016612"/>
    </source>
</evidence>
<evidence type="ECO:0000256" key="1">
    <source>
        <dbReference type="ARBA" id="ARBA00004141"/>
    </source>
</evidence>
<feature type="transmembrane region" description="Helical" evidence="10">
    <location>
        <begin position="60"/>
        <end position="81"/>
    </location>
</feature>
<name>X2C443_9BILA</name>
<dbReference type="Gene3D" id="1.10.287.3510">
    <property type="match status" value="1"/>
</dbReference>
<evidence type="ECO:0000256" key="7">
    <source>
        <dbReference type="ARBA" id="ARBA00023027"/>
    </source>
</evidence>
<keyword evidence="7" id="KW-0520">NAD</keyword>
<gene>
    <name evidence="11" type="primary">nad4L</name>
</gene>
<evidence type="ECO:0000313" key="11">
    <source>
        <dbReference type="EMBL" id="AGL46777.1"/>
    </source>
</evidence>
<feature type="transmembrane region" description="Helical" evidence="10">
    <location>
        <begin position="33"/>
        <end position="54"/>
    </location>
</feature>
<evidence type="ECO:0000256" key="5">
    <source>
        <dbReference type="ARBA" id="ARBA00022967"/>
    </source>
</evidence>
<evidence type="ECO:0000256" key="10">
    <source>
        <dbReference type="SAM" id="Phobius"/>
    </source>
</evidence>
<geneLocation type="mitochondrion" evidence="11"/>
<keyword evidence="4 10" id="KW-0812">Transmembrane</keyword>
<feature type="transmembrane region" description="Helical" evidence="10">
    <location>
        <begin position="6"/>
        <end position="26"/>
    </location>
</feature>
<dbReference type="AlphaFoldDB" id="X2C443"/>
<comment type="similarity">
    <text evidence="2">Belongs to the complex I subunit 4L family.</text>
</comment>
<evidence type="ECO:0000256" key="2">
    <source>
        <dbReference type="ARBA" id="ARBA00010519"/>
    </source>
</evidence>
<sequence length="100" mass="11262">MNFGFFFGVFSFGVLTVVISMFVFVVQRFHYLMSLLCLEFMVLGLFLCSLGVYFCFEEGFLVFFLLSFGACEAALGLGLLVSLVRSHGSDFFCVVSMYEC</sequence>
<reference evidence="11" key="1">
    <citation type="journal article" date="2014" name="Mol. Biol. Rep.">
        <title>A description of the complete mitochondrial genomes of Amphiporus formidabilis, Prosadenoporus spectaculum and Nipponnemertes punctatula (Nemertea: Hoplonemertea: Monostilifera).</title>
        <authorList>
            <person name="Sun W.Y."/>
            <person name="Sun S.C."/>
        </authorList>
    </citation>
    <scope>NUCLEOTIDE SEQUENCE</scope>
</reference>
<dbReference type="GO" id="GO:0016020">
    <property type="term" value="C:membrane"/>
    <property type="evidence" value="ECO:0007669"/>
    <property type="project" value="UniProtKB-SubCell"/>
</dbReference>
<evidence type="ECO:0000256" key="8">
    <source>
        <dbReference type="ARBA" id="ARBA00023136"/>
    </source>
</evidence>
<dbReference type="InterPro" id="IPR039428">
    <property type="entry name" value="NUOK/Mnh_C1-like"/>
</dbReference>
<proteinExistence type="inferred from homology"/>
<dbReference type="EMBL" id="KC710981">
    <property type="protein sequence ID" value="AGL46777.1"/>
    <property type="molecule type" value="Genomic_DNA"/>
</dbReference>
<keyword evidence="5" id="KW-1278">Translocase</keyword>
<accession>X2C443</accession>
<evidence type="ECO:0000256" key="4">
    <source>
        <dbReference type="ARBA" id="ARBA00022692"/>
    </source>
</evidence>
<keyword evidence="8 10" id="KW-0472">Membrane</keyword>
<evidence type="ECO:0000256" key="9">
    <source>
        <dbReference type="ARBA" id="ARBA00031586"/>
    </source>
</evidence>
<organism evidence="11">
    <name type="scientific">Prosadenoporus spectaculum</name>
    <dbReference type="NCBI Taxonomy" id="1332185"/>
    <lineage>
        <taxon>Eukaryota</taxon>
        <taxon>Metazoa</taxon>
        <taxon>Spiralia</taxon>
        <taxon>Lophotrochozoa</taxon>
        <taxon>Nemertea</taxon>
        <taxon>Enopla</taxon>
        <taxon>Hoplonemertea</taxon>
        <taxon>Monostilifera</taxon>
        <taxon>Eumonostilifera</taxon>
        <taxon>Prosorhochmidae</taxon>
        <taxon>Prosadenoporus</taxon>
    </lineage>
</organism>